<proteinExistence type="predicted"/>
<accession>A0ACC3A140</accession>
<evidence type="ECO:0000313" key="2">
    <source>
        <dbReference type="Proteomes" id="UP001172386"/>
    </source>
</evidence>
<comment type="caution">
    <text evidence="1">The sequence shown here is derived from an EMBL/GenBank/DDBJ whole genome shotgun (WGS) entry which is preliminary data.</text>
</comment>
<organism evidence="1 2">
    <name type="scientific">Neophaeococcomyces mojaviensis</name>
    <dbReference type="NCBI Taxonomy" id="3383035"/>
    <lineage>
        <taxon>Eukaryota</taxon>
        <taxon>Fungi</taxon>
        <taxon>Dikarya</taxon>
        <taxon>Ascomycota</taxon>
        <taxon>Pezizomycotina</taxon>
        <taxon>Eurotiomycetes</taxon>
        <taxon>Chaetothyriomycetidae</taxon>
        <taxon>Chaetothyriales</taxon>
        <taxon>Chaetothyriales incertae sedis</taxon>
        <taxon>Neophaeococcomyces</taxon>
    </lineage>
</organism>
<dbReference type="EMBL" id="JAPDRQ010000140">
    <property type="protein sequence ID" value="KAJ9653830.1"/>
    <property type="molecule type" value="Genomic_DNA"/>
</dbReference>
<protein>
    <submittedName>
        <fullName evidence="1">Uncharacterized protein</fullName>
    </submittedName>
</protein>
<reference evidence="1" key="1">
    <citation type="submission" date="2022-10" db="EMBL/GenBank/DDBJ databases">
        <title>Culturing micro-colonial fungi from biological soil crusts in the Mojave desert and describing Neophaeococcomyces mojavensis, and introducing the new genera and species Taxawa tesnikishii.</title>
        <authorList>
            <person name="Kurbessoian T."/>
            <person name="Stajich J.E."/>
        </authorList>
    </citation>
    <scope>NUCLEOTIDE SEQUENCE</scope>
    <source>
        <strain evidence="1">JES_112</strain>
    </source>
</reference>
<keyword evidence="2" id="KW-1185">Reference proteome</keyword>
<dbReference type="Proteomes" id="UP001172386">
    <property type="component" value="Unassembled WGS sequence"/>
</dbReference>
<gene>
    <name evidence="1" type="ORF">H2198_007058</name>
</gene>
<sequence length="534" mass="55523">MAQGQEEQVQAGGVETIDQQPSSPAGSASSREERNAREGLKKASIAGLSQKAQGDETPSTTDSAHQSENADPASMMNNGIRGRPAKKRSFEDLAKDDADIGAADGVAQPPLPKSGHHKRMRSRDIASGDHSQAYNKLEGDLNETLHEETDIDAQKSPGGPGVLVDVPSQEEMDSESTAPTHNKAASETMTLKGNSTQPQPTSKPVLPSGFANTSAASPFGRTRSPTREKSPEESSKATSSSAFASSGLSAFASSEKSPFGAAGSKSPTGFGGGQSTGGFGSSKGGFGSATTFPSVGTSAFAAGSSAFGSGRGFGGGFGAPKPFGAPSAFGASSGPTSFGTGKPFASSSKEEEEEEGGDEEDEAASSIANDDDKQDPRFRDQHGKVISALCGANANEALVDTGEEDEEVHFSARAKLYVFAGKDGWKDRGTGVFKINVRTVHDEAAEGDVEAQASSGKKKARLLMRADATHRVILNSPIFKGMRFGAPDGSEPAGKVMHLQSLEDGKPLPLQIKIGKEEVLRDLYHRLQELEQDA</sequence>
<name>A0ACC3A140_9EURO</name>
<evidence type="ECO:0000313" key="1">
    <source>
        <dbReference type="EMBL" id="KAJ9653830.1"/>
    </source>
</evidence>